<keyword evidence="2" id="KW-1185">Reference proteome</keyword>
<dbReference type="Proteomes" id="UP001212841">
    <property type="component" value="Unassembled WGS sequence"/>
</dbReference>
<dbReference type="AlphaFoldDB" id="A0AAD5X5U3"/>
<evidence type="ECO:0000313" key="2">
    <source>
        <dbReference type="Proteomes" id="UP001212841"/>
    </source>
</evidence>
<reference evidence="1" key="1">
    <citation type="submission" date="2020-05" db="EMBL/GenBank/DDBJ databases">
        <title>Phylogenomic resolution of chytrid fungi.</title>
        <authorList>
            <person name="Stajich J.E."/>
            <person name="Amses K."/>
            <person name="Simmons R."/>
            <person name="Seto K."/>
            <person name="Myers J."/>
            <person name="Bonds A."/>
            <person name="Quandt C.A."/>
            <person name="Barry K."/>
            <person name="Liu P."/>
            <person name="Grigoriev I."/>
            <person name="Longcore J.E."/>
            <person name="James T.Y."/>
        </authorList>
    </citation>
    <scope>NUCLEOTIDE SEQUENCE</scope>
    <source>
        <strain evidence="1">JEL0318</strain>
    </source>
</reference>
<proteinExistence type="predicted"/>
<name>A0AAD5X5U3_9FUNG</name>
<comment type="caution">
    <text evidence="1">The sequence shown here is derived from an EMBL/GenBank/DDBJ whole genome shotgun (WGS) entry which is preliminary data.</text>
</comment>
<organism evidence="1 2">
    <name type="scientific">Rhizophlyctis rosea</name>
    <dbReference type="NCBI Taxonomy" id="64517"/>
    <lineage>
        <taxon>Eukaryota</taxon>
        <taxon>Fungi</taxon>
        <taxon>Fungi incertae sedis</taxon>
        <taxon>Chytridiomycota</taxon>
        <taxon>Chytridiomycota incertae sedis</taxon>
        <taxon>Chytridiomycetes</taxon>
        <taxon>Rhizophlyctidales</taxon>
        <taxon>Rhizophlyctidaceae</taxon>
        <taxon>Rhizophlyctis</taxon>
    </lineage>
</organism>
<gene>
    <name evidence="1" type="ORF">HK097_006111</name>
</gene>
<accession>A0AAD5X5U3</accession>
<dbReference type="EMBL" id="JADGJD010000287">
    <property type="protein sequence ID" value="KAJ3052509.1"/>
    <property type="molecule type" value="Genomic_DNA"/>
</dbReference>
<protein>
    <recommendedName>
        <fullName evidence="3">F-box domain-containing protein</fullName>
    </recommendedName>
</protein>
<evidence type="ECO:0000313" key="1">
    <source>
        <dbReference type="EMBL" id="KAJ3052509.1"/>
    </source>
</evidence>
<sequence length="209" mass="23761">MQDSTGQLLSISAYSLPTELWTKIFRYILLPALHKRDCSEIITFLTTCRAVKGLMTSLPEYQQLRNAILRMRYTIFTAKHNLFAVSHRGYDVSGKYVAVLPSDNANSPAFTSKKNLEKMKTTVLSSMRYRAEYGIFLPDDTDFNNTATVTQLCKEYVQSNPNGRYTVEIENHLQALDFLNATISRIDSRLPILQSLPPLPRKQTTVCVV</sequence>
<evidence type="ECO:0008006" key="3">
    <source>
        <dbReference type="Google" id="ProtNLM"/>
    </source>
</evidence>